<comment type="caution">
    <text evidence="2">The sequence shown here is derived from an EMBL/GenBank/DDBJ whole genome shotgun (WGS) entry which is preliminary data.</text>
</comment>
<name>A0ABQ9U920_SAGOE</name>
<organism evidence="2 3">
    <name type="scientific">Saguinus oedipus</name>
    <name type="common">Cotton-top tamarin</name>
    <name type="synonym">Oedipomidas oedipus</name>
    <dbReference type="NCBI Taxonomy" id="9490"/>
    <lineage>
        <taxon>Eukaryota</taxon>
        <taxon>Metazoa</taxon>
        <taxon>Chordata</taxon>
        <taxon>Craniata</taxon>
        <taxon>Vertebrata</taxon>
        <taxon>Euteleostomi</taxon>
        <taxon>Mammalia</taxon>
        <taxon>Eutheria</taxon>
        <taxon>Euarchontoglires</taxon>
        <taxon>Primates</taxon>
        <taxon>Haplorrhini</taxon>
        <taxon>Platyrrhini</taxon>
        <taxon>Cebidae</taxon>
        <taxon>Callitrichinae</taxon>
        <taxon>Saguinus</taxon>
    </lineage>
</organism>
<evidence type="ECO:0000313" key="2">
    <source>
        <dbReference type="EMBL" id="KAK2093545.1"/>
    </source>
</evidence>
<dbReference type="EMBL" id="JASSZA010000014">
    <property type="protein sequence ID" value="KAK2093545.1"/>
    <property type="molecule type" value="Genomic_DNA"/>
</dbReference>
<feature type="region of interest" description="Disordered" evidence="1">
    <location>
        <begin position="1"/>
        <end position="63"/>
    </location>
</feature>
<dbReference type="Proteomes" id="UP001266305">
    <property type="component" value="Unassembled WGS sequence"/>
</dbReference>
<feature type="compositionally biased region" description="Basic and acidic residues" evidence="1">
    <location>
        <begin position="32"/>
        <end position="45"/>
    </location>
</feature>
<proteinExistence type="predicted"/>
<evidence type="ECO:0000256" key="1">
    <source>
        <dbReference type="SAM" id="MobiDB-lite"/>
    </source>
</evidence>
<protein>
    <submittedName>
        <fullName evidence="2">Neuronal PAS domain-containing protein 1</fullName>
    </submittedName>
</protein>
<keyword evidence="3" id="KW-1185">Reference proteome</keyword>
<reference evidence="2 3" key="1">
    <citation type="submission" date="2023-05" db="EMBL/GenBank/DDBJ databases">
        <title>B98-5 Cell Line De Novo Hybrid Assembly: An Optical Mapping Approach.</title>
        <authorList>
            <person name="Kananen K."/>
            <person name="Auerbach J.A."/>
            <person name="Kautto E."/>
            <person name="Blachly J.S."/>
        </authorList>
    </citation>
    <scope>NUCLEOTIDE SEQUENCE [LARGE SCALE GENOMIC DNA]</scope>
    <source>
        <strain evidence="2">B95-8</strain>
        <tissue evidence="2">Cell line</tissue>
    </source>
</reference>
<evidence type="ECO:0000313" key="3">
    <source>
        <dbReference type="Proteomes" id="UP001266305"/>
    </source>
</evidence>
<sequence>MTCEDASTGASNGKEGDASLEEEAPQTQGKRIKVEPGPRETKGSEDSGDEDPSSHPAPPRPEFTSVIRAGALKQDRCSRGAWRLPGTPSPPPALLHAGFLPPMTGLVYPHLQRLGPGPVLLEAFYPPLGLPYPGSAGTGLRRKGD</sequence>
<accession>A0ABQ9U920</accession>
<gene>
    <name evidence="2" type="primary">NPAS1_1</name>
    <name evidence="2" type="ORF">P7K49_027283</name>
</gene>